<feature type="region of interest" description="Disordered" evidence="1">
    <location>
        <begin position="1"/>
        <end position="86"/>
    </location>
</feature>
<feature type="compositionally biased region" description="Basic and acidic residues" evidence="1">
    <location>
        <begin position="44"/>
        <end position="86"/>
    </location>
</feature>
<evidence type="ECO:0000313" key="3">
    <source>
        <dbReference type="Proteomes" id="UP000219688"/>
    </source>
</evidence>
<proteinExistence type="predicted"/>
<evidence type="ECO:0000313" key="2">
    <source>
        <dbReference type="EMBL" id="SOC52121.1"/>
    </source>
</evidence>
<reference evidence="3" key="1">
    <citation type="submission" date="2017-08" db="EMBL/GenBank/DDBJ databases">
        <authorList>
            <person name="Varghese N."/>
            <person name="Submissions S."/>
        </authorList>
    </citation>
    <scope>NUCLEOTIDE SEQUENCE [LARGE SCALE GENOMIC DNA]</scope>
    <source>
        <strain evidence="3">USBA17B2</strain>
    </source>
</reference>
<accession>A0A285VHV2</accession>
<feature type="compositionally biased region" description="Low complexity" evidence="1">
    <location>
        <begin position="152"/>
        <end position="161"/>
    </location>
</feature>
<feature type="region of interest" description="Disordered" evidence="1">
    <location>
        <begin position="113"/>
        <end position="164"/>
    </location>
</feature>
<feature type="compositionally biased region" description="Basic residues" evidence="1">
    <location>
        <begin position="113"/>
        <end position="122"/>
    </location>
</feature>
<evidence type="ECO:0000256" key="1">
    <source>
        <dbReference type="SAM" id="MobiDB-lite"/>
    </source>
</evidence>
<organism evidence="2 3">
    <name type="scientific">Ornithinimicrobium cerasi</name>
    <dbReference type="NCBI Taxonomy" id="2248773"/>
    <lineage>
        <taxon>Bacteria</taxon>
        <taxon>Bacillati</taxon>
        <taxon>Actinomycetota</taxon>
        <taxon>Actinomycetes</taxon>
        <taxon>Micrococcales</taxon>
        <taxon>Ornithinimicrobiaceae</taxon>
        <taxon>Ornithinimicrobium</taxon>
    </lineage>
</organism>
<dbReference type="RefSeq" id="WP_097186610.1">
    <property type="nucleotide sequence ID" value="NZ_OBQK01000001.1"/>
</dbReference>
<dbReference type="EMBL" id="OBQK01000001">
    <property type="protein sequence ID" value="SOC52121.1"/>
    <property type="molecule type" value="Genomic_DNA"/>
</dbReference>
<keyword evidence="3" id="KW-1185">Reference proteome</keyword>
<gene>
    <name evidence="2" type="ORF">SAMN05421879_101421</name>
</gene>
<protein>
    <submittedName>
        <fullName evidence="2">Uncharacterized protein</fullName>
    </submittedName>
</protein>
<dbReference type="Proteomes" id="UP000219688">
    <property type="component" value="Unassembled WGS sequence"/>
</dbReference>
<name>A0A285VHV2_9MICO</name>
<dbReference type="AlphaFoldDB" id="A0A285VHV2"/>
<sequence length="524" mass="55750">MSEGRTSDEGRPGATGATGAGGDTPPMLVLGEQRPDVEDTTAEELARQRAELERQRRELEVEDRERRRAAEQEAERRRREAEERLAEERRLAEVELARRQRLLDDAERRLHKTERRLRRKARQTGGHVPSVASSVSGADPDARSGRGRRARGAGSVRRGAPNSLLAAAERRSGVPVPRLQRTLTLALLSSGLVVAGAIASVDPPSAADVEDFVTLDETRVAWLGAGLTLDQEVSRYLAGEEVTQEDGTLASVSEATAAGAASDVTYPVRDFEETVGPLLAEPGSNPQRVLSAWDEARSSAGYAVGTYEIRDAGELVDADRALPTWMLLGGVVAIGGLAYGLARGGTRVGAGLAGLALVPAGLVVADQGRHLDVEPALATHSQAVDDARAVYDQVGRDLQAVYGTRALESYERETFWEGTGYLEEDRHDPEALAAYTAARESLAGVDIRSLSTGEAVPHAQALVEAGGALLDAQTVVLEDARAAVLARTESQLEVGPYAVTTSAAAILPLAALVPALLRRRQVEG</sequence>
<feature type="compositionally biased region" description="Basic and acidic residues" evidence="1">
    <location>
        <begin position="1"/>
        <end position="11"/>
    </location>
</feature>